<organism evidence="1 2">
    <name type="scientific">Jatropha curcas</name>
    <name type="common">Barbados nut</name>
    <dbReference type="NCBI Taxonomy" id="180498"/>
    <lineage>
        <taxon>Eukaryota</taxon>
        <taxon>Viridiplantae</taxon>
        <taxon>Streptophyta</taxon>
        <taxon>Embryophyta</taxon>
        <taxon>Tracheophyta</taxon>
        <taxon>Spermatophyta</taxon>
        <taxon>Magnoliopsida</taxon>
        <taxon>eudicotyledons</taxon>
        <taxon>Gunneridae</taxon>
        <taxon>Pentapetalae</taxon>
        <taxon>rosids</taxon>
        <taxon>fabids</taxon>
        <taxon>Malpighiales</taxon>
        <taxon>Euphorbiaceae</taxon>
        <taxon>Crotonoideae</taxon>
        <taxon>Jatropheae</taxon>
        <taxon>Jatropha</taxon>
    </lineage>
</organism>
<reference evidence="1 2" key="1">
    <citation type="journal article" date="2014" name="PLoS ONE">
        <title>Global Analysis of Gene Expression Profiles in Physic Nut (Jatropha curcas L.) Seedlings Exposed to Salt Stress.</title>
        <authorList>
            <person name="Zhang L."/>
            <person name="Zhang C."/>
            <person name="Wu P."/>
            <person name="Chen Y."/>
            <person name="Li M."/>
            <person name="Jiang H."/>
            <person name="Wu G."/>
        </authorList>
    </citation>
    <scope>NUCLEOTIDE SEQUENCE [LARGE SCALE GENOMIC DNA]</scope>
    <source>
        <strain evidence="2">cv. GZQX0401</strain>
        <tissue evidence="1">Young leaves</tissue>
    </source>
</reference>
<name>A0A067K068_JATCU</name>
<proteinExistence type="predicted"/>
<evidence type="ECO:0000313" key="1">
    <source>
        <dbReference type="EMBL" id="KDP29616.1"/>
    </source>
</evidence>
<dbReference type="EMBL" id="KK914736">
    <property type="protein sequence ID" value="KDP29616.1"/>
    <property type="molecule type" value="Genomic_DNA"/>
</dbReference>
<keyword evidence="2" id="KW-1185">Reference proteome</keyword>
<dbReference type="AlphaFoldDB" id="A0A067K068"/>
<gene>
    <name evidence="1" type="ORF">JCGZ_19143</name>
</gene>
<evidence type="ECO:0000313" key="2">
    <source>
        <dbReference type="Proteomes" id="UP000027138"/>
    </source>
</evidence>
<accession>A0A067K068</accession>
<protein>
    <submittedName>
        <fullName evidence="1">Uncharacterized protein</fullName>
    </submittedName>
</protein>
<sequence>MAHFIHRSHFWIKDQALGFPSSIFEQIIKEITKGCEGNLGSTKQGFLHLCGMRATAVACAASLWLMPQVPRNFSSYSINVRIQ</sequence>
<dbReference type="Proteomes" id="UP000027138">
    <property type="component" value="Unassembled WGS sequence"/>
</dbReference>